<dbReference type="InterPro" id="IPR013025">
    <property type="entry name" value="Ribosomal_uL23-like"/>
</dbReference>
<dbReference type="Proteomes" id="UP000177418">
    <property type="component" value="Unassembled WGS sequence"/>
</dbReference>
<dbReference type="Gene3D" id="3.30.70.330">
    <property type="match status" value="1"/>
</dbReference>
<comment type="caution">
    <text evidence="5">The sequence shown here is derived from an EMBL/GenBank/DDBJ whole genome shotgun (WGS) entry which is preliminary data.</text>
</comment>
<proteinExistence type="inferred from homology"/>
<accession>A0A1F7JCJ2</accession>
<keyword evidence="2 4" id="KW-0689">Ribosomal protein</keyword>
<keyword evidence="4" id="KW-0694">RNA-binding</keyword>
<dbReference type="Pfam" id="PF00276">
    <property type="entry name" value="Ribosomal_L23"/>
    <property type="match status" value="1"/>
</dbReference>
<keyword evidence="3 4" id="KW-0687">Ribonucleoprotein</keyword>
<sequence>MNINEIIIKPVITEKGLNQINSQVYTFEVSIKANKFQIKKTVEDMFKVKVENVKTMIRKGKSRRVGKKMKTKKLSQRKFAYVKVSSGKIDLFPHK</sequence>
<dbReference type="NCBIfam" id="NF004363">
    <property type="entry name" value="PRK05738.2-4"/>
    <property type="match status" value="1"/>
</dbReference>
<comment type="subunit">
    <text evidence="4">Part of the 50S ribosomal subunit. Contacts protein L29, and trigger factor when it is bound to the ribosome.</text>
</comment>
<protein>
    <recommendedName>
        <fullName evidence="4">Large ribosomal subunit protein uL23</fullName>
    </recommendedName>
</protein>
<dbReference type="PANTHER" id="PTHR11620">
    <property type="entry name" value="60S RIBOSOMAL PROTEIN L23A"/>
    <property type="match status" value="1"/>
</dbReference>
<keyword evidence="4" id="KW-0699">rRNA-binding</keyword>
<evidence type="ECO:0000256" key="2">
    <source>
        <dbReference type="ARBA" id="ARBA00022980"/>
    </source>
</evidence>
<evidence type="ECO:0000256" key="1">
    <source>
        <dbReference type="ARBA" id="ARBA00006700"/>
    </source>
</evidence>
<dbReference type="SUPFAM" id="SSF54189">
    <property type="entry name" value="Ribosomal proteins S24e, L23 and L15e"/>
    <property type="match status" value="1"/>
</dbReference>
<reference evidence="5 6" key="1">
    <citation type="journal article" date="2016" name="Nat. Commun.">
        <title>Thousands of microbial genomes shed light on interconnected biogeochemical processes in an aquifer system.</title>
        <authorList>
            <person name="Anantharaman K."/>
            <person name="Brown C.T."/>
            <person name="Hug L.A."/>
            <person name="Sharon I."/>
            <person name="Castelle C.J."/>
            <person name="Probst A.J."/>
            <person name="Thomas B.C."/>
            <person name="Singh A."/>
            <person name="Wilkins M.J."/>
            <person name="Karaoz U."/>
            <person name="Brodie E.L."/>
            <person name="Williams K.H."/>
            <person name="Hubbard S.S."/>
            <person name="Banfield J.F."/>
        </authorList>
    </citation>
    <scope>NUCLEOTIDE SEQUENCE [LARGE SCALE GENOMIC DNA]</scope>
</reference>
<dbReference type="InterPro" id="IPR012678">
    <property type="entry name" value="Ribosomal_uL23/eL15/eS24_sf"/>
</dbReference>
<evidence type="ECO:0000256" key="4">
    <source>
        <dbReference type="HAMAP-Rule" id="MF_01369"/>
    </source>
</evidence>
<dbReference type="HAMAP" id="MF_01369_B">
    <property type="entry name" value="Ribosomal_uL23_B"/>
    <property type="match status" value="1"/>
</dbReference>
<evidence type="ECO:0000313" key="6">
    <source>
        <dbReference type="Proteomes" id="UP000177418"/>
    </source>
</evidence>
<dbReference type="AlphaFoldDB" id="A0A1F7JCJ2"/>
<dbReference type="GO" id="GO:0003735">
    <property type="term" value="F:structural constituent of ribosome"/>
    <property type="evidence" value="ECO:0007669"/>
    <property type="project" value="InterPro"/>
</dbReference>
<dbReference type="GO" id="GO:0006412">
    <property type="term" value="P:translation"/>
    <property type="evidence" value="ECO:0007669"/>
    <property type="project" value="UniProtKB-UniRule"/>
</dbReference>
<name>A0A1F7JCJ2_9BACT</name>
<gene>
    <name evidence="4" type="primary">rplW</name>
    <name evidence="5" type="ORF">A3H78_03450</name>
</gene>
<evidence type="ECO:0000313" key="5">
    <source>
        <dbReference type="EMBL" id="OGK53333.1"/>
    </source>
</evidence>
<dbReference type="GO" id="GO:1990904">
    <property type="term" value="C:ribonucleoprotein complex"/>
    <property type="evidence" value="ECO:0007669"/>
    <property type="project" value="UniProtKB-KW"/>
</dbReference>
<comment type="function">
    <text evidence="4">One of the early assembly proteins it binds 23S rRNA. One of the proteins that surrounds the polypeptide exit tunnel on the outside of the ribosome. Forms the main docking site for trigger factor binding to the ribosome.</text>
</comment>
<dbReference type="GO" id="GO:0019843">
    <property type="term" value="F:rRNA binding"/>
    <property type="evidence" value="ECO:0007669"/>
    <property type="project" value="UniProtKB-UniRule"/>
</dbReference>
<comment type="similarity">
    <text evidence="1 4">Belongs to the universal ribosomal protein uL23 family.</text>
</comment>
<dbReference type="EMBL" id="MGAV01000021">
    <property type="protein sequence ID" value="OGK53333.1"/>
    <property type="molecule type" value="Genomic_DNA"/>
</dbReference>
<evidence type="ECO:0000256" key="3">
    <source>
        <dbReference type="ARBA" id="ARBA00023274"/>
    </source>
</evidence>
<dbReference type="InterPro" id="IPR012677">
    <property type="entry name" value="Nucleotide-bd_a/b_plait_sf"/>
</dbReference>
<organism evidence="5 6">
    <name type="scientific">Candidatus Roizmanbacteria bacterium RIFCSPLOWO2_02_FULL_36_11</name>
    <dbReference type="NCBI Taxonomy" id="1802071"/>
    <lineage>
        <taxon>Bacteria</taxon>
        <taxon>Candidatus Roizmaniibacteriota</taxon>
    </lineage>
</organism>
<dbReference type="GO" id="GO:0005840">
    <property type="term" value="C:ribosome"/>
    <property type="evidence" value="ECO:0007669"/>
    <property type="project" value="UniProtKB-KW"/>
</dbReference>